<dbReference type="EMBL" id="CP047385">
    <property type="protein sequence ID" value="QHF13549.1"/>
    <property type="molecule type" value="Genomic_DNA"/>
</dbReference>
<dbReference type="RefSeq" id="WP_080759392.1">
    <property type="nucleotide sequence ID" value="NZ_CP047385.1"/>
</dbReference>
<dbReference type="InterPro" id="IPR036937">
    <property type="entry name" value="Adhesion_dom_fimbrial_sf"/>
</dbReference>
<evidence type="ECO:0000256" key="1">
    <source>
        <dbReference type="SAM" id="SignalP"/>
    </source>
</evidence>
<accession>A0ABX6HRP2</accession>
<reference evidence="2 3" key="1">
    <citation type="journal article" date="2015" name="Genome Announc.">
        <title>Genome Sequences of Two Pandoraea pnomenusa Isolates Recovered 11 Months Apart from a Cystic Fibrosis Patient.</title>
        <authorList>
            <person name="Ee R."/>
            <person name="Ambrose M."/>
            <person name="Lazenby J."/>
            <person name="Williams P."/>
            <person name="Chan K.G."/>
            <person name="Roddam L."/>
        </authorList>
    </citation>
    <scope>NUCLEOTIDE SEQUENCE [LARGE SCALE GENOMIC DNA]</scope>
    <source>
        <strain evidence="2 3">6399</strain>
    </source>
</reference>
<keyword evidence="1" id="KW-0732">Signal</keyword>
<evidence type="ECO:0008006" key="4">
    <source>
        <dbReference type="Google" id="ProtNLM"/>
    </source>
</evidence>
<evidence type="ECO:0000313" key="3">
    <source>
        <dbReference type="Proteomes" id="UP000035080"/>
    </source>
</evidence>
<name>A0ABX6HRP2_9BURK</name>
<organism evidence="2 3">
    <name type="scientific">Pandoraea fibrosis</name>
    <dbReference type="NCBI Taxonomy" id="1891094"/>
    <lineage>
        <taxon>Bacteria</taxon>
        <taxon>Pseudomonadati</taxon>
        <taxon>Pseudomonadota</taxon>
        <taxon>Betaproteobacteria</taxon>
        <taxon>Burkholderiales</taxon>
        <taxon>Burkholderiaceae</taxon>
        <taxon>Pandoraea</taxon>
    </lineage>
</organism>
<protein>
    <recommendedName>
        <fullName evidence="4">Fimbrial protein</fullName>
    </recommendedName>
</protein>
<dbReference type="Gene3D" id="2.60.40.1090">
    <property type="entry name" value="Fimbrial-type adhesion domain"/>
    <property type="match status" value="1"/>
</dbReference>
<dbReference type="InterPro" id="IPR008966">
    <property type="entry name" value="Adhesion_dom_sf"/>
</dbReference>
<feature type="chain" id="PRO_5045265400" description="Fimbrial protein" evidence="1">
    <location>
        <begin position="28"/>
        <end position="174"/>
    </location>
</feature>
<proteinExistence type="predicted"/>
<sequence>MKTKTVAQIFIAVFLFSVLLNPNVGLAATVDASFGFSALVSNGVCEVPNVTFDFGEVSQSAFNAGNVKKQFGINVQCDGATLPVSIAFSAENGDEVFRYSASPGVGLALTIKSPNYPLINNIRVKNDMPIDLSGLDANSKFDILMDARIFPMADSGEKPFVGQFNGIVTVKFTY</sequence>
<dbReference type="SUPFAM" id="SSF49401">
    <property type="entry name" value="Bacterial adhesins"/>
    <property type="match status" value="1"/>
</dbReference>
<feature type="signal peptide" evidence="1">
    <location>
        <begin position="1"/>
        <end position="27"/>
    </location>
</feature>
<dbReference type="Proteomes" id="UP000035080">
    <property type="component" value="Chromosome"/>
</dbReference>
<keyword evidence="3" id="KW-1185">Reference proteome</keyword>
<gene>
    <name evidence="2" type="ORF">PI93_013525</name>
</gene>
<evidence type="ECO:0000313" key="2">
    <source>
        <dbReference type="EMBL" id="QHF13549.1"/>
    </source>
</evidence>